<sequence length="150" mass="17684">MRRSYNADISDACTPDTPEEEQHQCWLTAMQFNPARLIPDRNAMLRQRLESMREMYQMEEGYSSESPEDPVVDVLMGTDPFYDRFPWFRMIGRSFVYLNNLVHNVPLVHKVVIVNETAEVKGHLRVAIEPVSDGMFFFFKSIFMDFRNYS</sequence>
<dbReference type="InterPro" id="IPR022140">
    <property type="entry name" value="Kinesin-like_KIF1-typ"/>
</dbReference>
<dbReference type="STRING" id="387005.A0A183HM83"/>
<keyword evidence="3" id="KW-1185">Reference proteome</keyword>
<dbReference type="Pfam" id="PF12423">
    <property type="entry name" value="KIF1B"/>
    <property type="match status" value="1"/>
</dbReference>
<evidence type="ECO:0000259" key="1">
    <source>
        <dbReference type="Pfam" id="PF12423"/>
    </source>
</evidence>
<evidence type="ECO:0000313" key="2">
    <source>
        <dbReference type="EMBL" id="VDO56399.1"/>
    </source>
</evidence>
<protein>
    <submittedName>
        <fullName evidence="4">KIF1B domain-containing protein</fullName>
    </submittedName>
</protein>
<evidence type="ECO:0000313" key="4">
    <source>
        <dbReference type="WBParaSite" id="OFLC_0000859401-mRNA-1"/>
    </source>
</evidence>
<evidence type="ECO:0000313" key="3">
    <source>
        <dbReference type="Proteomes" id="UP000267606"/>
    </source>
</evidence>
<feature type="domain" description="Kinesin-like KIF1-type" evidence="1">
    <location>
        <begin position="45"/>
        <end position="93"/>
    </location>
</feature>
<reference evidence="4" key="1">
    <citation type="submission" date="2016-06" db="UniProtKB">
        <authorList>
            <consortium name="WormBaseParasite"/>
        </authorList>
    </citation>
    <scope>IDENTIFICATION</scope>
</reference>
<proteinExistence type="predicted"/>
<organism evidence="4">
    <name type="scientific">Onchocerca flexuosa</name>
    <dbReference type="NCBI Taxonomy" id="387005"/>
    <lineage>
        <taxon>Eukaryota</taxon>
        <taxon>Metazoa</taxon>
        <taxon>Ecdysozoa</taxon>
        <taxon>Nematoda</taxon>
        <taxon>Chromadorea</taxon>
        <taxon>Rhabditida</taxon>
        <taxon>Spirurina</taxon>
        <taxon>Spiruromorpha</taxon>
        <taxon>Filarioidea</taxon>
        <taxon>Onchocercidae</taxon>
        <taxon>Onchocerca</taxon>
    </lineage>
</organism>
<dbReference type="WBParaSite" id="OFLC_0000859401-mRNA-1">
    <property type="protein sequence ID" value="OFLC_0000859401-mRNA-1"/>
    <property type="gene ID" value="OFLC_0000859401"/>
</dbReference>
<dbReference type="AlphaFoldDB" id="A0A183HM83"/>
<dbReference type="EMBL" id="UZAJ01009846">
    <property type="protein sequence ID" value="VDO56399.1"/>
    <property type="molecule type" value="Genomic_DNA"/>
</dbReference>
<gene>
    <name evidence="2" type="ORF">OFLC_LOCUS8590</name>
</gene>
<name>A0A183HM83_9BILA</name>
<reference evidence="2 3" key="2">
    <citation type="submission" date="2018-11" db="EMBL/GenBank/DDBJ databases">
        <authorList>
            <consortium name="Pathogen Informatics"/>
        </authorList>
    </citation>
    <scope>NUCLEOTIDE SEQUENCE [LARGE SCALE GENOMIC DNA]</scope>
</reference>
<dbReference type="Proteomes" id="UP000267606">
    <property type="component" value="Unassembled WGS sequence"/>
</dbReference>
<accession>A0A183HM83</accession>